<dbReference type="InterPro" id="IPR037293">
    <property type="entry name" value="Gal_Oxidase_central_sf"/>
</dbReference>
<gene>
    <name evidence="4" type="primary">nanM_2</name>
    <name evidence="4" type="ORF">CUZ56_02373</name>
</gene>
<dbReference type="EMBL" id="PQSP01000007">
    <property type="protein sequence ID" value="RUS66015.1"/>
    <property type="molecule type" value="Genomic_DNA"/>
</dbReference>
<comment type="caution">
    <text evidence="4">The sequence shown here is derived from an EMBL/GenBank/DDBJ whole genome shotgun (WGS) entry which is preliminary data.</text>
</comment>
<dbReference type="SUPFAM" id="SSF117281">
    <property type="entry name" value="Kelch motif"/>
    <property type="match status" value="2"/>
</dbReference>
<keyword evidence="1" id="KW-0880">Kelch repeat</keyword>
<sequence length="437" mass="47320">MNATQWKGQKAWALKKSTSHKMECHCAKPPAKCGQLAVWGGFVMDWMLALMLVLSGAAALAQSRVDRPDDTRAGQWLTLAPMQTARSRHTATLLEDGSVLVVGGMLPGKRYQPARSHASAELYVPAQDTWIPLPDMEVARLFHTATRLQDGRVLVVGGVADTRSTAVQAELYEPERRQWLIVDSSATQQRVMHAAVLLHDGRVLVMGGAQPQGGRPVALNSAELYDPQQRRWLPAAAMHEARMLHTAIILADGRVLVVGGVTIQGNMEIALSHAEIYDPIQNVWQPAGEMFDSRYMHAATLLEDGAVLVAAGMGTRQSQAQTSRPEIRNTAELYRGASVWDVSGFLLEPRSEHTASLLRDGRVWIVGGGTPVMRVNAPLASVEVYDPVARRWGVGAAMTQERMGHSATVLSDGRLLVVGGESLSGGLSSVEALTLEP</sequence>
<evidence type="ECO:0000256" key="3">
    <source>
        <dbReference type="SAM" id="Phobius"/>
    </source>
</evidence>
<dbReference type="GO" id="GO:0016853">
    <property type="term" value="F:isomerase activity"/>
    <property type="evidence" value="ECO:0007669"/>
    <property type="project" value="UniProtKB-KW"/>
</dbReference>
<keyword evidence="3" id="KW-0472">Membrane</keyword>
<accession>A0A433SBA7</accession>
<keyword evidence="4" id="KW-0413">Isomerase</keyword>
<keyword evidence="3" id="KW-0812">Transmembrane</keyword>
<dbReference type="Gene3D" id="2.130.10.80">
    <property type="entry name" value="Galactose oxidase/kelch, beta-propeller"/>
    <property type="match status" value="3"/>
</dbReference>
<evidence type="ECO:0000313" key="4">
    <source>
        <dbReference type="EMBL" id="RUS66015.1"/>
    </source>
</evidence>
<dbReference type="PANTHER" id="PTHR46344:SF27">
    <property type="entry name" value="KELCH REPEAT SUPERFAMILY PROTEIN"/>
    <property type="match status" value="1"/>
</dbReference>
<protein>
    <submittedName>
        <fullName evidence="4">N-acetylneuraminate epimerase</fullName>
        <ecNumber evidence="4">5.1.3.24</ecNumber>
    </submittedName>
</protein>
<dbReference type="EC" id="5.1.3.24" evidence="4"/>
<dbReference type="PANTHER" id="PTHR46344">
    <property type="entry name" value="OS02G0202900 PROTEIN"/>
    <property type="match status" value="1"/>
</dbReference>
<proteinExistence type="predicted"/>
<dbReference type="Gene3D" id="2.120.10.80">
    <property type="entry name" value="Kelch-type beta propeller"/>
    <property type="match status" value="1"/>
</dbReference>
<keyword evidence="5" id="KW-1185">Reference proteome</keyword>
<keyword evidence="3" id="KW-1133">Transmembrane helix</keyword>
<evidence type="ECO:0000313" key="5">
    <source>
        <dbReference type="Proteomes" id="UP000286947"/>
    </source>
</evidence>
<keyword evidence="2" id="KW-0677">Repeat</keyword>
<feature type="transmembrane region" description="Helical" evidence="3">
    <location>
        <begin position="36"/>
        <end position="61"/>
    </location>
</feature>
<dbReference type="SMART" id="SM00612">
    <property type="entry name" value="Kelch"/>
    <property type="match status" value="5"/>
</dbReference>
<dbReference type="InterPro" id="IPR006652">
    <property type="entry name" value="Kelch_1"/>
</dbReference>
<dbReference type="Pfam" id="PF01344">
    <property type="entry name" value="Kelch_1"/>
    <property type="match status" value="1"/>
</dbReference>
<name>A0A433SBA7_9BURK</name>
<dbReference type="InterPro" id="IPR015915">
    <property type="entry name" value="Kelch-typ_b-propeller"/>
</dbReference>
<organism evidence="4 5">
    <name type="scientific">Saezia sanguinis</name>
    <dbReference type="NCBI Taxonomy" id="1965230"/>
    <lineage>
        <taxon>Bacteria</taxon>
        <taxon>Pseudomonadati</taxon>
        <taxon>Pseudomonadota</taxon>
        <taxon>Betaproteobacteria</taxon>
        <taxon>Burkholderiales</taxon>
        <taxon>Saeziaceae</taxon>
        <taxon>Saezia</taxon>
    </lineage>
</organism>
<evidence type="ECO:0000256" key="2">
    <source>
        <dbReference type="ARBA" id="ARBA00022737"/>
    </source>
</evidence>
<dbReference type="AlphaFoldDB" id="A0A433SBA7"/>
<evidence type="ECO:0000256" key="1">
    <source>
        <dbReference type="ARBA" id="ARBA00022441"/>
    </source>
</evidence>
<dbReference type="Proteomes" id="UP000286947">
    <property type="component" value="Unassembled WGS sequence"/>
</dbReference>
<reference evidence="4 5" key="1">
    <citation type="submission" date="2018-01" db="EMBL/GenBank/DDBJ databases">
        <title>Saezia sanguinis gen. nov., sp. nov., in the order Burkholderiales isolated from human blood.</title>
        <authorList>
            <person name="Medina-Pascual M.J."/>
            <person name="Valdezate S."/>
            <person name="Monzon S."/>
            <person name="Cuesta I."/>
            <person name="Carrasco G."/>
            <person name="Villalon P."/>
            <person name="Saez-Nieto J.A."/>
        </authorList>
    </citation>
    <scope>NUCLEOTIDE SEQUENCE [LARGE SCALE GENOMIC DNA]</scope>
    <source>
        <strain evidence="4 5">CNM695-12</strain>
    </source>
</reference>